<evidence type="ECO:0000256" key="1">
    <source>
        <dbReference type="SAM" id="Phobius"/>
    </source>
</evidence>
<accession>A0A3N0X0J9</accession>
<feature type="transmembrane region" description="Helical" evidence="1">
    <location>
        <begin position="24"/>
        <end position="42"/>
    </location>
</feature>
<evidence type="ECO:0000313" key="2">
    <source>
        <dbReference type="EMBL" id="ROI09809.1"/>
    </source>
</evidence>
<sequence length="103" mass="12003">MKNEFNSENAFWPFDKLDEYQSTAGQILWMIVLPAIFCLLFYKLHVVISLWVVYAAAMVLLFFFNALLKRMGSDMAMRFNLFFVMLFYVAAVLLTPWLAALSN</sequence>
<keyword evidence="1" id="KW-0472">Membrane</keyword>
<organism evidence="2 3">
    <name type="scientific">Kaistella daneshvariae</name>
    <dbReference type="NCBI Taxonomy" id="2487074"/>
    <lineage>
        <taxon>Bacteria</taxon>
        <taxon>Pseudomonadati</taxon>
        <taxon>Bacteroidota</taxon>
        <taxon>Flavobacteriia</taxon>
        <taxon>Flavobacteriales</taxon>
        <taxon>Weeksellaceae</taxon>
        <taxon>Chryseobacterium group</taxon>
        <taxon>Kaistella</taxon>
    </lineage>
</organism>
<feature type="transmembrane region" description="Helical" evidence="1">
    <location>
        <begin position="48"/>
        <end position="68"/>
    </location>
</feature>
<name>A0A3N0X0J9_9FLAO</name>
<gene>
    <name evidence="2" type="ORF">EGI11_03360</name>
</gene>
<dbReference type="RefSeq" id="WP_123265062.1">
    <property type="nucleotide sequence ID" value="NZ_RJUG01000002.1"/>
</dbReference>
<dbReference type="AlphaFoldDB" id="A0A3N0X0J9"/>
<keyword evidence="1" id="KW-1133">Transmembrane helix</keyword>
<keyword evidence="1" id="KW-0812">Transmembrane</keyword>
<dbReference type="Proteomes" id="UP000270224">
    <property type="component" value="Unassembled WGS sequence"/>
</dbReference>
<dbReference type="EMBL" id="RJUG01000002">
    <property type="protein sequence ID" value="ROI09809.1"/>
    <property type="molecule type" value="Genomic_DNA"/>
</dbReference>
<reference evidence="3" key="2">
    <citation type="submission" date="2018-11" db="EMBL/GenBank/DDBJ databases">
        <title>Proposal to divide the Flavobacteriaceae and reorganize its genera based on Amino Acid Identity values calculated from whole genome sequences.</title>
        <authorList>
            <person name="Nicholson A.C."/>
            <person name="Gulvik C.A."/>
            <person name="Whitney A.M."/>
            <person name="Humrighouse B.W."/>
            <person name="Bell M."/>
            <person name="Holmens B."/>
            <person name="Steigerwalt A."/>
            <person name="Villarma A."/>
            <person name="Sheth M."/>
            <person name="Batra D."/>
            <person name="Pryor J."/>
            <person name="Bernardet J.-F."/>
            <person name="Hugo C."/>
            <person name="Kampfer P."/>
            <person name="Newman J."/>
            <person name="Mcquiston J.R."/>
        </authorList>
    </citation>
    <scope>NUCLEOTIDE SEQUENCE [LARGE SCALE GENOMIC DNA]</scope>
    <source>
        <strain evidence="3">H3056</strain>
    </source>
</reference>
<proteinExistence type="predicted"/>
<evidence type="ECO:0000313" key="3">
    <source>
        <dbReference type="Proteomes" id="UP000270224"/>
    </source>
</evidence>
<comment type="caution">
    <text evidence="2">The sequence shown here is derived from an EMBL/GenBank/DDBJ whole genome shotgun (WGS) entry which is preliminary data.</text>
</comment>
<reference evidence="3" key="1">
    <citation type="submission" date="2018-11" db="EMBL/GenBank/DDBJ databases">
        <title>Proposal to divide the Flavobacteriaceae and reorganize its genera based on Amino Acid Identity values calculated from whole genome sequences.</title>
        <authorList>
            <person name="Nicholson A.C."/>
            <person name="Gulvik C.A."/>
            <person name="Whitney A.M."/>
            <person name="Humrighouse B.W."/>
            <person name="Bell M."/>
            <person name="Holmes B."/>
            <person name="Steigerwalt A."/>
            <person name="Villarma A."/>
            <person name="Sheth M."/>
            <person name="Batra D."/>
            <person name="Pryor J."/>
            <person name="Bernardet J.-F."/>
            <person name="Hugo C."/>
            <person name="Kampfer P."/>
            <person name="Newman J."/>
            <person name="Mcquiston J.R."/>
        </authorList>
    </citation>
    <scope>NUCLEOTIDE SEQUENCE [LARGE SCALE GENOMIC DNA]</scope>
    <source>
        <strain evidence="3">H3056</strain>
    </source>
</reference>
<protein>
    <submittedName>
        <fullName evidence="2">Uncharacterized protein</fullName>
    </submittedName>
</protein>
<feature type="transmembrane region" description="Helical" evidence="1">
    <location>
        <begin position="80"/>
        <end position="100"/>
    </location>
</feature>